<feature type="transmembrane region" description="Helical" evidence="1">
    <location>
        <begin position="211"/>
        <end position="230"/>
    </location>
</feature>
<organism evidence="2 3">
    <name type="scientific">Arthrobacter ulcerisalmonis</name>
    <dbReference type="NCBI Taxonomy" id="2483813"/>
    <lineage>
        <taxon>Bacteria</taxon>
        <taxon>Bacillati</taxon>
        <taxon>Actinomycetota</taxon>
        <taxon>Actinomycetes</taxon>
        <taxon>Micrococcales</taxon>
        <taxon>Micrococcaceae</taxon>
        <taxon>Arthrobacter</taxon>
    </lineage>
</organism>
<proteinExistence type="predicted"/>
<dbReference type="OrthoDB" id="3178004at2"/>
<feature type="transmembrane region" description="Helical" evidence="1">
    <location>
        <begin position="12"/>
        <end position="34"/>
    </location>
</feature>
<gene>
    <name evidence="2" type="ORF">PSET11_03062</name>
</gene>
<keyword evidence="1" id="KW-1133">Transmembrane helix</keyword>
<dbReference type="AlphaFoldDB" id="A0A3P5XW02"/>
<dbReference type="RefSeq" id="WP_124093141.1">
    <property type="nucleotide sequence ID" value="NZ_CBCRYA010000011.1"/>
</dbReference>
<evidence type="ECO:0000313" key="3">
    <source>
        <dbReference type="Proteomes" id="UP000280861"/>
    </source>
</evidence>
<sequence length="337" mass="34738">MRKIRDTVDVRALRFALGFPLVLAAAFVLSAFLLGPDLPAPLAIQWTDDGGAAFASFAAYVGVGAALITVAGWLVLLQAVPLGRPVLMRRLMMGTGLFLALFVTTVLTAGLVGQAGVPDARDSHVDLTVLAAGSGAAVALGVVMACVYKADQQWSPDDDLALQASIAHALDPDLARDNVRLWVHARSSVLVMIGIAFLFPAALLVPVLPLLAALLAVLAVLGAALLFARVTANRTGLQVRIAGLLPVMNIPAAAISTADAAEVKAADYGGWGYRHHGDTAAMLVASGPAVVVRQTDGRRLAVSGGNEASAALLAEVLTRVAQRARRGDTSPDGQPAA</sequence>
<keyword evidence="1" id="KW-0472">Membrane</keyword>
<dbReference type="EMBL" id="UXAU01000040">
    <property type="protein sequence ID" value="VDC32327.1"/>
    <property type="molecule type" value="Genomic_DNA"/>
</dbReference>
<keyword evidence="1" id="KW-0812">Transmembrane</keyword>
<keyword evidence="3" id="KW-1185">Reference proteome</keyword>
<name>A0A3P5XW02_9MICC</name>
<feature type="transmembrane region" description="Helical" evidence="1">
    <location>
        <begin position="188"/>
        <end position="205"/>
    </location>
</feature>
<evidence type="ECO:0000313" key="2">
    <source>
        <dbReference type="EMBL" id="VDC32327.1"/>
    </source>
</evidence>
<feature type="transmembrane region" description="Helical" evidence="1">
    <location>
        <begin position="97"/>
        <end position="117"/>
    </location>
</feature>
<protein>
    <recommendedName>
        <fullName evidence="4">DUF1648 domain-containing protein</fullName>
    </recommendedName>
</protein>
<accession>A0A3P5XW02</accession>
<dbReference type="Proteomes" id="UP000280861">
    <property type="component" value="Unassembled WGS sequence"/>
</dbReference>
<reference evidence="2 3" key="1">
    <citation type="submission" date="2018-11" db="EMBL/GenBank/DDBJ databases">
        <authorList>
            <person name="Criscuolo A."/>
        </authorList>
    </citation>
    <scope>NUCLEOTIDE SEQUENCE [LARGE SCALE GENOMIC DNA]</scope>
    <source>
        <strain evidence="2">AT11b</strain>
    </source>
</reference>
<evidence type="ECO:0000256" key="1">
    <source>
        <dbReference type="SAM" id="Phobius"/>
    </source>
</evidence>
<evidence type="ECO:0008006" key="4">
    <source>
        <dbReference type="Google" id="ProtNLM"/>
    </source>
</evidence>
<feature type="transmembrane region" description="Helical" evidence="1">
    <location>
        <begin position="129"/>
        <end position="148"/>
    </location>
</feature>
<feature type="transmembrane region" description="Helical" evidence="1">
    <location>
        <begin position="54"/>
        <end position="76"/>
    </location>
</feature>